<sequence length="126" mass="14707">MASNRWLLNRFCLAIEEGTDAAMLPGMAFLSQEKSNARSNSTKERDKGKVVAAKWVFRFAPDEHAERKRYESRMIMAFTAQKCICHLFVNITRHYYHGYLIEEISNQRSTRVKKKAQCDQQSEVEK</sequence>
<evidence type="ECO:0000313" key="1">
    <source>
        <dbReference type="EMBL" id="CCI10515.1"/>
    </source>
</evidence>
<dbReference type="EMBL" id="CAIX01000278">
    <property type="protein sequence ID" value="CCI10515.1"/>
    <property type="molecule type" value="Genomic_DNA"/>
</dbReference>
<dbReference type="Proteomes" id="UP000053237">
    <property type="component" value="Unassembled WGS sequence"/>
</dbReference>
<name>A0A024FTT6_9STRA</name>
<reference evidence="1 2" key="1">
    <citation type="submission" date="2012-05" db="EMBL/GenBank/DDBJ databases">
        <title>Recombination and specialization in a pathogen metapopulation.</title>
        <authorList>
            <person name="Gardiner A."/>
            <person name="Kemen E."/>
            <person name="Schultz-Larsen T."/>
            <person name="MacLean D."/>
            <person name="Van Oosterhout C."/>
            <person name="Jones J.D.G."/>
        </authorList>
    </citation>
    <scope>NUCLEOTIDE SEQUENCE [LARGE SCALE GENOMIC DNA]</scope>
    <source>
        <strain evidence="1 2">Ac Nc2</strain>
    </source>
</reference>
<proteinExistence type="predicted"/>
<comment type="caution">
    <text evidence="1">The sequence shown here is derived from an EMBL/GenBank/DDBJ whole genome shotgun (WGS) entry which is preliminary data.</text>
</comment>
<evidence type="ECO:0000313" key="2">
    <source>
        <dbReference type="Proteomes" id="UP000053237"/>
    </source>
</evidence>
<dbReference type="InParanoid" id="A0A024FTT6"/>
<keyword evidence="2" id="KW-1185">Reference proteome</keyword>
<gene>
    <name evidence="1" type="ORF">BN9_104190</name>
</gene>
<protein>
    <submittedName>
        <fullName evidence="1">Uncharacterized protein</fullName>
    </submittedName>
</protein>
<accession>A0A024FTT6</accession>
<organism evidence="1 2">
    <name type="scientific">Albugo candida</name>
    <dbReference type="NCBI Taxonomy" id="65357"/>
    <lineage>
        <taxon>Eukaryota</taxon>
        <taxon>Sar</taxon>
        <taxon>Stramenopiles</taxon>
        <taxon>Oomycota</taxon>
        <taxon>Peronosporomycetes</taxon>
        <taxon>Albuginales</taxon>
        <taxon>Albuginaceae</taxon>
        <taxon>Albugo</taxon>
    </lineage>
</organism>
<dbReference type="AlphaFoldDB" id="A0A024FTT6"/>